<accession>A0A6D2HZZ1</accession>
<proteinExistence type="predicted"/>
<keyword evidence="3" id="KW-1185">Reference proteome</keyword>
<name>A0A6D2HZZ1_9BRAS</name>
<evidence type="ECO:0000313" key="3">
    <source>
        <dbReference type="Proteomes" id="UP000467841"/>
    </source>
</evidence>
<evidence type="ECO:0000256" key="1">
    <source>
        <dbReference type="SAM" id="MobiDB-lite"/>
    </source>
</evidence>
<comment type="caution">
    <text evidence="2">The sequence shown here is derived from an EMBL/GenBank/DDBJ whole genome shotgun (WGS) entry which is preliminary data.</text>
</comment>
<gene>
    <name evidence="2" type="ORF">MERR_LOCUS9961</name>
</gene>
<dbReference type="EMBL" id="CACVBM020000732">
    <property type="protein sequence ID" value="CAA7022726.1"/>
    <property type="molecule type" value="Genomic_DNA"/>
</dbReference>
<organism evidence="2 3">
    <name type="scientific">Microthlaspi erraticum</name>
    <dbReference type="NCBI Taxonomy" id="1685480"/>
    <lineage>
        <taxon>Eukaryota</taxon>
        <taxon>Viridiplantae</taxon>
        <taxon>Streptophyta</taxon>
        <taxon>Embryophyta</taxon>
        <taxon>Tracheophyta</taxon>
        <taxon>Spermatophyta</taxon>
        <taxon>Magnoliopsida</taxon>
        <taxon>eudicotyledons</taxon>
        <taxon>Gunneridae</taxon>
        <taxon>Pentapetalae</taxon>
        <taxon>rosids</taxon>
        <taxon>malvids</taxon>
        <taxon>Brassicales</taxon>
        <taxon>Brassicaceae</taxon>
        <taxon>Coluteocarpeae</taxon>
        <taxon>Microthlaspi</taxon>
    </lineage>
</organism>
<feature type="region of interest" description="Disordered" evidence="1">
    <location>
        <begin position="50"/>
        <end position="79"/>
    </location>
</feature>
<sequence>MSPETTEVRVEIGAVGRGCHRDYISPIHAVVCWCASLRWTERTELIDFASSPMDGETGGGNFRGEIRGNQAIRRRRSNE</sequence>
<protein>
    <submittedName>
        <fullName evidence="2">Uncharacterized protein</fullName>
    </submittedName>
</protein>
<dbReference type="Proteomes" id="UP000467841">
    <property type="component" value="Unassembled WGS sequence"/>
</dbReference>
<evidence type="ECO:0000313" key="2">
    <source>
        <dbReference type="EMBL" id="CAA7022726.1"/>
    </source>
</evidence>
<dbReference type="AlphaFoldDB" id="A0A6D2HZZ1"/>
<reference evidence="2" key="1">
    <citation type="submission" date="2020-01" db="EMBL/GenBank/DDBJ databases">
        <authorList>
            <person name="Mishra B."/>
        </authorList>
    </citation>
    <scope>NUCLEOTIDE SEQUENCE [LARGE SCALE GENOMIC DNA]</scope>
</reference>